<dbReference type="AlphaFoldDB" id="A0A398BM22"/>
<organism evidence="1 2">
    <name type="scientific">Gemmobacter lutimaris</name>
    <dbReference type="NCBI Taxonomy" id="2306023"/>
    <lineage>
        <taxon>Bacteria</taxon>
        <taxon>Pseudomonadati</taxon>
        <taxon>Pseudomonadota</taxon>
        <taxon>Alphaproteobacteria</taxon>
        <taxon>Rhodobacterales</taxon>
        <taxon>Paracoccaceae</taxon>
        <taxon>Gemmobacter</taxon>
    </lineage>
</organism>
<proteinExistence type="predicted"/>
<name>A0A398BM22_9RHOB</name>
<sequence length="210" mass="21476">MATTVAGPVRLPDGSQPAHGRVLFTPRAPIVGSPVVTTSPVAATITAGAISIDLQGAADGSRYAVAVEHWSAVEGRLLTTDLPDIVVTDSGSVTIADAVALDVPEGPQEHRIKRGDSLSLGCIYADALGRPKSLTGITVTSALGGPDGVTRALIVTVLDAAAGQFEVTLAPAQTAALPLGAHAWDMKFAVGGRVYRTITDTIHIDQEVTP</sequence>
<evidence type="ECO:0000313" key="1">
    <source>
        <dbReference type="EMBL" id="RID91555.1"/>
    </source>
</evidence>
<evidence type="ECO:0000313" key="2">
    <source>
        <dbReference type="Proteomes" id="UP000266649"/>
    </source>
</evidence>
<keyword evidence="2" id="KW-1185">Reference proteome</keyword>
<dbReference type="EMBL" id="QXXQ01000006">
    <property type="protein sequence ID" value="RID91555.1"/>
    <property type="molecule type" value="Genomic_DNA"/>
</dbReference>
<dbReference type="Proteomes" id="UP000266649">
    <property type="component" value="Unassembled WGS sequence"/>
</dbReference>
<accession>A0A398BM22</accession>
<comment type="caution">
    <text evidence="1">The sequence shown here is derived from an EMBL/GenBank/DDBJ whole genome shotgun (WGS) entry which is preliminary data.</text>
</comment>
<reference evidence="1 2" key="1">
    <citation type="submission" date="2018-09" db="EMBL/GenBank/DDBJ databases">
        <title>Gemmobacter lutimaris sp. nov., a marine bacterium isolated from tidal flat.</title>
        <authorList>
            <person name="Lee D.W."/>
            <person name="Yoo Y."/>
            <person name="Kim J.-J."/>
            <person name="Kim B.S."/>
        </authorList>
    </citation>
    <scope>NUCLEOTIDE SEQUENCE [LARGE SCALE GENOMIC DNA]</scope>
    <source>
        <strain evidence="1 2">YJ-T1-11</strain>
    </source>
</reference>
<protein>
    <submittedName>
        <fullName evidence="1">Uncharacterized protein</fullName>
    </submittedName>
</protein>
<dbReference type="RefSeq" id="WP_119135159.1">
    <property type="nucleotide sequence ID" value="NZ_QXXQ01000006.1"/>
</dbReference>
<gene>
    <name evidence="1" type="ORF">D2N39_12705</name>
</gene>
<dbReference type="OrthoDB" id="7868515at2"/>